<reference evidence="3 4" key="1">
    <citation type="submission" date="2013-05" db="EMBL/GenBank/DDBJ databases">
        <title>Drechslerella stenobrocha genome reveals carnivorous origination and mechanical trapping mechanism of predatory fungi.</title>
        <authorList>
            <person name="Liu X."/>
            <person name="Zhang W."/>
            <person name="Liu K."/>
        </authorList>
    </citation>
    <scope>NUCLEOTIDE SEQUENCE [LARGE SCALE GENOMIC DNA]</scope>
    <source>
        <strain evidence="3 4">248</strain>
    </source>
</reference>
<evidence type="ECO:0000313" key="4">
    <source>
        <dbReference type="Proteomes" id="UP000024837"/>
    </source>
</evidence>
<dbReference type="InterPro" id="IPR022185">
    <property type="entry name" value="DUF3712"/>
</dbReference>
<accession>W7HZ19</accession>
<keyword evidence="2" id="KW-1133">Transmembrane helix</keyword>
<name>W7HZ19_9PEZI</name>
<dbReference type="Pfam" id="PF12505">
    <property type="entry name" value="DUF3712"/>
    <property type="match status" value="1"/>
</dbReference>
<keyword evidence="4" id="KW-1185">Reference proteome</keyword>
<evidence type="ECO:0000256" key="2">
    <source>
        <dbReference type="SAM" id="Phobius"/>
    </source>
</evidence>
<dbReference type="PANTHER" id="PTHR35895:SF1">
    <property type="entry name" value="LIPID-BINDING SERUM GLYCOPROTEIN C-TERMINAL DOMAIN-CONTAINING PROTEIN"/>
    <property type="match status" value="1"/>
</dbReference>
<dbReference type="OrthoDB" id="10039566at2759"/>
<sequence>MDQKGEKFESVEDTGSPNVAPPTRGQRFKRHCGRRWWIYLIIFLILVLVGVIAIIFGIIPRIAQNSVSSSSLQVDGIAITSPSNSEFTLAMNSTVNSHAPVSASFSPQTFEMYLPPAEGKEPVPFINLSIGSLKVEDTFTINVTDAKTAIMNEDAYMDFSAQVLGREELELGVRSRPQINVGAIKFNVNYQKIVKLRGLNGLKGIKLYNATILDTPLPDGTNMITDGILPNPSSFTLQVGDLTVDMAFGTWELGWSVVKDLTLYPGDNAVKIYNHVKPEIIKNLLFVSSTTAPRTNITLTANSTVFNGQHINWLEKPLHDAPPVIAVLNP</sequence>
<keyword evidence="2" id="KW-0472">Membrane</keyword>
<dbReference type="EMBL" id="KI966371">
    <property type="protein sequence ID" value="EWC48759.1"/>
    <property type="molecule type" value="Genomic_DNA"/>
</dbReference>
<dbReference type="Proteomes" id="UP000024837">
    <property type="component" value="Unassembled WGS sequence"/>
</dbReference>
<gene>
    <name evidence="3" type="ORF">DRE_00064</name>
</gene>
<dbReference type="PANTHER" id="PTHR35895">
    <property type="entry name" value="CHROMOSOME 16, WHOLE GENOME SHOTGUN SEQUENCE"/>
    <property type="match status" value="1"/>
</dbReference>
<feature type="compositionally biased region" description="Basic and acidic residues" evidence="1">
    <location>
        <begin position="1"/>
        <end position="10"/>
    </location>
</feature>
<feature type="region of interest" description="Disordered" evidence="1">
    <location>
        <begin position="1"/>
        <end position="26"/>
    </location>
</feature>
<dbReference type="HOGENOM" id="CLU_035244_1_0_1"/>
<organism evidence="3 4">
    <name type="scientific">Drechslerella stenobrocha 248</name>
    <dbReference type="NCBI Taxonomy" id="1043628"/>
    <lineage>
        <taxon>Eukaryota</taxon>
        <taxon>Fungi</taxon>
        <taxon>Dikarya</taxon>
        <taxon>Ascomycota</taxon>
        <taxon>Pezizomycotina</taxon>
        <taxon>Orbiliomycetes</taxon>
        <taxon>Orbiliales</taxon>
        <taxon>Orbiliaceae</taxon>
        <taxon>Drechslerella</taxon>
    </lineage>
</organism>
<dbReference type="AlphaFoldDB" id="W7HZ19"/>
<dbReference type="InterPro" id="IPR046368">
    <property type="entry name" value="Tag1"/>
</dbReference>
<evidence type="ECO:0000256" key="1">
    <source>
        <dbReference type="SAM" id="MobiDB-lite"/>
    </source>
</evidence>
<keyword evidence="2" id="KW-0812">Transmembrane</keyword>
<proteinExistence type="predicted"/>
<evidence type="ECO:0000313" key="3">
    <source>
        <dbReference type="EMBL" id="EWC48759.1"/>
    </source>
</evidence>
<dbReference type="GO" id="GO:0000329">
    <property type="term" value="C:fungal-type vacuole membrane"/>
    <property type="evidence" value="ECO:0007669"/>
    <property type="project" value="InterPro"/>
</dbReference>
<feature type="transmembrane region" description="Helical" evidence="2">
    <location>
        <begin position="36"/>
        <end position="59"/>
    </location>
</feature>
<protein>
    <submittedName>
        <fullName evidence="3">Uncharacterized protein</fullName>
    </submittedName>
</protein>